<evidence type="ECO:0000313" key="5">
    <source>
        <dbReference type="Proteomes" id="UP001345013"/>
    </source>
</evidence>
<dbReference type="InterPro" id="IPR002347">
    <property type="entry name" value="SDR_fam"/>
</dbReference>
<keyword evidence="3" id="KW-0560">Oxidoreductase</keyword>
<evidence type="ECO:0000256" key="3">
    <source>
        <dbReference type="ARBA" id="ARBA00023002"/>
    </source>
</evidence>
<dbReference type="InterPro" id="IPR036291">
    <property type="entry name" value="NAD(P)-bd_dom_sf"/>
</dbReference>
<dbReference type="InterPro" id="IPR020904">
    <property type="entry name" value="Sc_DH/Rdtase_CS"/>
</dbReference>
<dbReference type="PANTHER" id="PTHR42760">
    <property type="entry name" value="SHORT-CHAIN DEHYDROGENASES/REDUCTASES FAMILY MEMBER"/>
    <property type="match status" value="1"/>
</dbReference>
<keyword evidence="5" id="KW-1185">Reference proteome</keyword>
<sequence>MSDREAIKRNVKDVLTSSRVDILLNAAGLQRRFPVVELSYEAYDDVLQTNLAAVFAMCREVGTYWLAQKQKGVIINVASLAAMQGGVNMSAYAASKGGVLQLTKALSNEWAGRGIRVNCVSPGYIATDINKDVRTKPENKANFDFLTSRIPMGKWGDPDDFKGVAVFMASDASAYMSGENIVIDGGYMAR</sequence>
<evidence type="ECO:0000256" key="2">
    <source>
        <dbReference type="ARBA" id="ARBA00022857"/>
    </source>
</evidence>
<dbReference type="Gene3D" id="3.40.50.720">
    <property type="entry name" value="NAD(P)-binding Rossmann-like Domain"/>
    <property type="match status" value="1"/>
</dbReference>
<dbReference type="PRINTS" id="PR00080">
    <property type="entry name" value="SDRFAMILY"/>
</dbReference>
<dbReference type="Proteomes" id="UP001345013">
    <property type="component" value="Unassembled WGS sequence"/>
</dbReference>
<reference evidence="4 5" key="1">
    <citation type="submission" date="2023-08" db="EMBL/GenBank/DDBJ databases">
        <title>Black Yeasts Isolated from many extreme environments.</title>
        <authorList>
            <person name="Coleine C."/>
            <person name="Stajich J.E."/>
            <person name="Selbmann L."/>
        </authorList>
    </citation>
    <scope>NUCLEOTIDE SEQUENCE [LARGE SCALE GENOMIC DNA]</scope>
    <source>
        <strain evidence="4 5">CCFEE 5885</strain>
    </source>
</reference>
<protein>
    <recommendedName>
        <fullName evidence="6">2-deoxy-D-gluconate 3-dehydrogenase</fullName>
    </recommendedName>
</protein>
<proteinExistence type="inferred from homology"/>
<dbReference type="PRINTS" id="PR00081">
    <property type="entry name" value="GDHRDH"/>
</dbReference>
<evidence type="ECO:0000313" key="4">
    <source>
        <dbReference type="EMBL" id="KAK5079837.1"/>
    </source>
</evidence>
<keyword evidence="2" id="KW-0521">NADP</keyword>
<dbReference type="SUPFAM" id="SSF51735">
    <property type="entry name" value="NAD(P)-binding Rossmann-fold domains"/>
    <property type="match status" value="1"/>
</dbReference>
<comment type="caution">
    <text evidence="4">The sequence shown here is derived from an EMBL/GenBank/DDBJ whole genome shotgun (WGS) entry which is preliminary data.</text>
</comment>
<organism evidence="4 5">
    <name type="scientific">Lithohypha guttulata</name>
    <dbReference type="NCBI Taxonomy" id="1690604"/>
    <lineage>
        <taxon>Eukaryota</taxon>
        <taxon>Fungi</taxon>
        <taxon>Dikarya</taxon>
        <taxon>Ascomycota</taxon>
        <taxon>Pezizomycotina</taxon>
        <taxon>Eurotiomycetes</taxon>
        <taxon>Chaetothyriomycetidae</taxon>
        <taxon>Chaetothyriales</taxon>
        <taxon>Trichomeriaceae</taxon>
        <taxon>Lithohypha</taxon>
    </lineage>
</organism>
<name>A0ABR0JYM0_9EURO</name>
<comment type="similarity">
    <text evidence="1">Belongs to the short-chain dehydrogenases/reductases (SDR) family.</text>
</comment>
<dbReference type="Pfam" id="PF13561">
    <property type="entry name" value="adh_short_C2"/>
    <property type="match status" value="1"/>
</dbReference>
<gene>
    <name evidence="4" type="ORF">LTR24_008897</name>
</gene>
<evidence type="ECO:0008006" key="6">
    <source>
        <dbReference type="Google" id="ProtNLM"/>
    </source>
</evidence>
<dbReference type="PANTHER" id="PTHR42760:SF5">
    <property type="entry name" value="2-DEHYDRO-3-DEOXY-D-GLUCONATE 5-DEHYDROGENASE"/>
    <property type="match status" value="1"/>
</dbReference>
<evidence type="ECO:0000256" key="1">
    <source>
        <dbReference type="ARBA" id="ARBA00006484"/>
    </source>
</evidence>
<dbReference type="PROSITE" id="PS00061">
    <property type="entry name" value="ADH_SHORT"/>
    <property type="match status" value="1"/>
</dbReference>
<dbReference type="EMBL" id="JAVRRG010000169">
    <property type="protein sequence ID" value="KAK5079837.1"/>
    <property type="molecule type" value="Genomic_DNA"/>
</dbReference>
<accession>A0ABR0JYM0</accession>